<accession>A0A834TP14</accession>
<dbReference type="EMBL" id="JAAIUW010000006">
    <property type="protein sequence ID" value="KAF7825390.1"/>
    <property type="molecule type" value="Genomic_DNA"/>
</dbReference>
<keyword evidence="2" id="KW-1185">Reference proteome</keyword>
<comment type="caution">
    <text evidence="1">The sequence shown here is derived from an EMBL/GenBank/DDBJ whole genome shotgun (WGS) entry which is preliminary data.</text>
</comment>
<proteinExistence type="predicted"/>
<sequence>MQPEFCPDPTRVAASHSLLFPQPLSSLKSHSLSLFSSLRPRLNHSHSLSVFPLTPTPLARHGVTLQLAHGGSVTAHEGSARQLAAH</sequence>
<dbReference type="Proteomes" id="UP000634136">
    <property type="component" value="Unassembled WGS sequence"/>
</dbReference>
<gene>
    <name evidence="1" type="ORF">G2W53_016554</name>
</gene>
<organism evidence="1 2">
    <name type="scientific">Senna tora</name>
    <dbReference type="NCBI Taxonomy" id="362788"/>
    <lineage>
        <taxon>Eukaryota</taxon>
        <taxon>Viridiplantae</taxon>
        <taxon>Streptophyta</taxon>
        <taxon>Embryophyta</taxon>
        <taxon>Tracheophyta</taxon>
        <taxon>Spermatophyta</taxon>
        <taxon>Magnoliopsida</taxon>
        <taxon>eudicotyledons</taxon>
        <taxon>Gunneridae</taxon>
        <taxon>Pentapetalae</taxon>
        <taxon>rosids</taxon>
        <taxon>fabids</taxon>
        <taxon>Fabales</taxon>
        <taxon>Fabaceae</taxon>
        <taxon>Caesalpinioideae</taxon>
        <taxon>Cassia clade</taxon>
        <taxon>Senna</taxon>
    </lineage>
</organism>
<name>A0A834TP14_9FABA</name>
<reference evidence="1" key="1">
    <citation type="submission" date="2020-09" db="EMBL/GenBank/DDBJ databases">
        <title>Genome-Enabled Discovery of Anthraquinone Biosynthesis in Senna tora.</title>
        <authorList>
            <person name="Kang S.-H."/>
            <person name="Pandey R.P."/>
            <person name="Lee C.-M."/>
            <person name="Sim J.-S."/>
            <person name="Jeong J.-T."/>
            <person name="Choi B.-S."/>
            <person name="Jung M."/>
            <person name="Ginzburg D."/>
            <person name="Zhao K."/>
            <person name="Won S.Y."/>
            <person name="Oh T.-J."/>
            <person name="Yu Y."/>
            <person name="Kim N.-H."/>
            <person name="Lee O.R."/>
            <person name="Lee T.-H."/>
            <person name="Bashyal P."/>
            <person name="Kim T.-S."/>
            <person name="Lee W.-H."/>
            <person name="Kawkins C."/>
            <person name="Kim C.-K."/>
            <person name="Kim J.S."/>
            <person name="Ahn B.O."/>
            <person name="Rhee S.Y."/>
            <person name="Sohng J.K."/>
        </authorList>
    </citation>
    <scope>NUCLEOTIDE SEQUENCE</scope>
    <source>
        <tissue evidence="1">Leaf</tissue>
    </source>
</reference>
<protein>
    <submittedName>
        <fullName evidence="1">Uncharacterized protein</fullName>
    </submittedName>
</protein>
<dbReference type="AlphaFoldDB" id="A0A834TP14"/>
<evidence type="ECO:0000313" key="2">
    <source>
        <dbReference type="Proteomes" id="UP000634136"/>
    </source>
</evidence>
<evidence type="ECO:0000313" key="1">
    <source>
        <dbReference type="EMBL" id="KAF7825390.1"/>
    </source>
</evidence>